<dbReference type="EMBL" id="DVMZ01000029">
    <property type="protein sequence ID" value="HIU58684.1"/>
    <property type="molecule type" value="Genomic_DNA"/>
</dbReference>
<dbReference type="InterPro" id="IPR009040">
    <property type="entry name" value="Ferritin-like_diiron"/>
</dbReference>
<dbReference type="InterPro" id="IPR003251">
    <property type="entry name" value="Rr_diiron-bd_dom"/>
</dbReference>
<evidence type="ECO:0000256" key="5">
    <source>
        <dbReference type="ARBA" id="ARBA00023004"/>
    </source>
</evidence>
<dbReference type="CDD" id="cd01041">
    <property type="entry name" value="Rubrerythrin"/>
    <property type="match status" value="1"/>
</dbReference>
<evidence type="ECO:0000313" key="7">
    <source>
        <dbReference type="EMBL" id="HIU58684.1"/>
    </source>
</evidence>
<sequence length="198" mass="22487">MQFVQTETCKNLARSFAGESQAGMRYQLVAKAAMKENLKTLADAIRTIAKNETYHAKRFFEMLQEKGGGKDNIELDAGYPFHGGTLEDGLRFAAMDEKSEFTEIYPKFAETAEQEGFKDIAALYRLVADVEKQHNIIFNYLYEAVKNGTLYKNDSPILWVCSECGYMHVATEAWKICPLCRAEQGYVELHLPFEGVRV</sequence>
<evidence type="ECO:0000256" key="1">
    <source>
        <dbReference type="ARBA" id="ARBA00001965"/>
    </source>
</evidence>
<evidence type="ECO:0000256" key="3">
    <source>
        <dbReference type="ARBA" id="ARBA00022723"/>
    </source>
</evidence>
<keyword evidence="5" id="KW-0408">Iron</keyword>
<dbReference type="Pfam" id="PF21349">
    <property type="entry name" value="RUBY_RBDX"/>
    <property type="match status" value="1"/>
</dbReference>
<keyword evidence="3" id="KW-0479">Metal-binding</keyword>
<dbReference type="SUPFAM" id="SSF47240">
    <property type="entry name" value="Ferritin-like"/>
    <property type="match status" value="1"/>
</dbReference>
<organism evidence="7 8">
    <name type="scientific">Candidatus Scatosoma pullistercoris</name>
    <dbReference type="NCBI Taxonomy" id="2840934"/>
    <lineage>
        <taxon>Bacteria</taxon>
        <taxon>Bacillati</taxon>
        <taxon>Bacillota</taxon>
        <taxon>Clostridia</taxon>
        <taxon>Candidatus Scatosoma</taxon>
    </lineage>
</organism>
<evidence type="ECO:0000256" key="2">
    <source>
        <dbReference type="ARBA" id="ARBA00022448"/>
    </source>
</evidence>
<feature type="domain" description="Ferritin-like diiron" evidence="6">
    <location>
        <begin position="2"/>
        <end position="149"/>
    </location>
</feature>
<dbReference type="Gene3D" id="1.20.1260.10">
    <property type="match status" value="1"/>
</dbReference>
<keyword evidence="4" id="KW-0249">Electron transport</keyword>
<dbReference type="InterPro" id="IPR009078">
    <property type="entry name" value="Ferritin-like_SF"/>
</dbReference>
<dbReference type="AlphaFoldDB" id="A0A9D1SFP7"/>
<comment type="cofactor">
    <cofactor evidence="1">
        <name>Fe(3+)</name>
        <dbReference type="ChEBI" id="CHEBI:29034"/>
    </cofactor>
</comment>
<dbReference type="PANTHER" id="PTHR43865:SF1">
    <property type="entry name" value="RUBRERYTHRIN-RELATED"/>
    <property type="match status" value="1"/>
</dbReference>
<dbReference type="PANTHER" id="PTHR43865">
    <property type="entry name" value="RUBRERYTHRIN-RELATED"/>
    <property type="match status" value="1"/>
</dbReference>
<gene>
    <name evidence="7" type="ORF">IAC57_01145</name>
</gene>
<dbReference type="PROSITE" id="PS50905">
    <property type="entry name" value="FERRITIN_LIKE"/>
    <property type="match status" value="1"/>
</dbReference>
<dbReference type="InterPro" id="IPR052364">
    <property type="entry name" value="Rubrerythrin"/>
</dbReference>
<accession>A0A9D1SFP7</accession>
<reference evidence="7" key="1">
    <citation type="submission" date="2020-10" db="EMBL/GenBank/DDBJ databases">
        <authorList>
            <person name="Gilroy R."/>
        </authorList>
    </citation>
    <scope>NUCLEOTIDE SEQUENCE</scope>
    <source>
        <strain evidence="7">11687</strain>
    </source>
</reference>
<dbReference type="Proteomes" id="UP000824081">
    <property type="component" value="Unassembled WGS sequence"/>
</dbReference>
<comment type="caution">
    <text evidence="7">The sequence shown here is derived from an EMBL/GenBank/DDBJ whole genome shotgun (WGS) entry which is preliminary data.</text>
</comment>
<dbReference type="GO" id="GO:0046872">
    <property type="term" value="F:metal ion binding"/>
    <property type="evidence" value="ECO:0007669"/>
    <property type="project" value="UniProtKB-KW"/>
</dbReference>
<dbReference type="InterPro" id="IPR048574">
    <property type="entry name" value="RUBY_RBDX"/>
</dbReference>
<reference evidence="7" key="2">
    <citation type="journal article" date="2021" name="PeerJ">
        <title>Extensive microbial diversity within the chicken gut microbiome revealed by metagenomics and culture.</title>
        <authorList>
            <person name="Gilroy R."/>
            <person name="Ravi A."/>
            <person name="Getino M."/>
            <person name="Pursley I."/>
            <person name="Horton D.L."/>
            <person name="Alikhan N.F."/>
            <person name="Baker D."/>
            <person name="Gharbi K."/>
            <person name="Hall N."/>
            <person name="Watson M."/>
            <person name="Adriaenssens E.M."/>
            <person name="Foster-Nyarko E."/>
            <person name="Jarju S."/>
            <person name="Secka A."/>
            <person name="Antonio M."/>
            <person name="Oren A."/>
            <person name="Chaudhuri R.R."/>
            <person name="La Ragione R."/>
            <person name="Hildebrand F."/>
            <person name="Pallen M.J."/>
        </authorList>
    </citation>
    <scope>NUCLEOTIDE SEQUENCE</scope>
    <source>
        <strain evidence="7">11687</strain>
    </source>
</reference>
<keyword evidence="2" id="KW-0813">Transport</keyword>
<evidence type="ECO:0000259" key="6">
    <source>
        <dbReference type="PROSITE" id="PS50905"/>
    </source>
</evidence>
<evidence type="ECO:0000313" key="8">
    <source>
        <dbReference type="Proteomes" id="UP000824081"/>
    </source>
</evidence>
<name>A0A9D1SFP7_9FIRM</name>
<dbReference type="GO" id="GO:0016491">
    <property type="term" value="F:oxidoreductase activity"/>
    <property type="evidence" value="ECO:0007669"/>
    <property type="project" value="InterPro"/>
</dbReference>
<protein>
    <submittedName>
        <fullName evidence="7">Rubrerythrin family protein</fullName>
    </submittedName>
</protein>
<evidence type="ECO:0000256" key="4">
    <source>
        <dbReference type="ARBA" id="ARBA00022982"/>
    </source>
</evidence>
<dbReference type="SUPFAM" id="SSF57802">
    <property type="entry name" value="Rubredoxin-like"/>
    <property type="match status" value="1"/>
</dbReference>
<proteinExistence type="predicted"/>
<dbReference type="Gene3D" id="2.20.28.10">
    <property type="match status" value="1"/>
</dbReference>
<dbReference type="InterPro" id="IPR012347">
    <property type="entry name" value="Ferritin-like"/>
</dbReference>
<dbReference type="Pfam" id="PF02915">
    <property type="entry name" value="Rubrerythrin"/>
    <property type="match status" value="1"/>
</dbReference>